<reference evidence="8" key="3">
    <citation type="submission" date="2025-09" db="UniProtKB">
        <authorList>
            <consortium name="Ensembl"/>
        </authorList>
    </citation>
    <scope>IDENTIFICATION</scope>
</reference>
<dbReference type="GO" id="GO:0102265">
    <property type="term" value="F:tRNA-dihydrouridine47 synthase activity"/>
    <property type="evidence" value="ECO:0007669"/>
    <property type="project" value="UniProtKB-EC"/>
</dbReference>
<keyword evidence="9" id="KW-1185">Reference proteome</keyword>
<feature type="domain" description="DUS-like FMN-binding" evidence="7">
    <location>
        <begin position="65"/>
        <end position="138"/>
    </location>
</feature>
<dbReference type="Proteomes" id="UP000005226">
    <property type="component" value="Chromosome 12"/>
</dbReference>
<dbReference type="AlphaFoldDB" id="A0A674PM21"/>
<name>A0A674PM21_TAKRU</name>
<evidence type="ECO:0000313" key="9">
    <source>
        <dbReference type="Proteomes" id="UP000005226"/>
    </source>
</evidence>
<dbReference type="InterPro" id="IPR035587">
    <property type="entry name" value="DUS-like_FMN-bd"/>
</dbReference>
<dbReference type="GO" id="GO:0003723">
    <property type="term" value="F:RNA binding"/>
    <property type="evidence" value="ECO:0007669"/>
    <property type="project" value="TreeGrafter"/>
</dbReference>
<dbReference type="PANTHER" id="PTHR45846:SF1">
    <property type="entry name" value="TRNA-DIHYDROURIDINE(47) SYNTHASE [NAD(P)(+)]-LIKE"/>
    <property type="match status" value="1"/>
</dbReference>
<comment type="catalytic activity">
    <reaction evidence="4">
        <text>a 5,6-dihydrouridine in mRNA + NAD(+) = a uridine in mRNA + NADH + H(+)</text>
        <dbReference type="Rhea" id="RHEA:69851"/>
        <dbReference type="Rhea" id="RHEA-COMP:14658"/>
        <dbReference type="Rhea" id="RHEA-COMP:17789"/>
        <dbReference type="ChEBI" id="CHEBI:15378"/>
        <dbReference type="ChEBI" id="CHEBI:57540"/>
        <dbReference type="ChEBI" id="CHEBI:57945"/>
        <dbReference type="ChEBI" id="CHEBI:65315"/>
        <dbReference type="ChEBI" id="CHEBI:74443"/>
    </reaction>
    <physiologicalReaction direction="right-to-left" evidence="4">
        <dbReference type="Rhea" id="RHEA:69853"/>
    </physiologicalReaction>
</comment>
<dbReference type="OMA" id="DCDISAS"/>
<dbReference type="EC" id="1.3.1.89" evidence="2"/>
<dbReference type="SUPFAM" id="SSF51395">
    <property type="entry name" value="FMN-linked oxidoreductases"/>
    <property type="match status" value="1"/>
</dbReference>
<evidence type="ECO:0000256" key="5">
    <source>
        <dbReference type="ARBA" id="ARBA00049447"/>
    </source>
</evidence>
<comment type="similarity">
    <text evidence="1">Belongs to the Dus family. Dus3 subfamily.</text>
</comment>
<evidence type="ECO:0000256" key="2">
    <source>
        <dbReference type="ARBA" id="ARBA00012376"/>
    </source>
</evidence>
<dbReference type="PANTHER" id="PTHR45846">
    <property type="entry name" value="TRNA-DIHYDROURIDINE(47) SYNTHASE [NAD(P)(+)]-LIKE"/>
    <property type="match status" value="1"/>
</dbReference>
<organism evidence="8 9">
    <name type="scientific">Takifugu rubripes</name>
    <name type="common">Japanese pufferfish</name>
    <name type="synonym">Fugu rubripes</name>
    <dbReference type="NCBI Taxonomy" id="31033"/>
    <lineage>
        <taxon>Eukaryota</taxon>
        <taxon>Metazoa</taxon>
        <taxon>Chordata</taxon>
        <taxon>Craniata</taxon>
        <taxon>Vertebrata</taxon>
        <taxon>Euteleostomi</taxon>
        <taxon>Actinopterygii</taxon>
        <taxon>Neopterygii</taxon>
        <taxon>Teleostei</taxon>
        <taxon>Neoteleostei</taxon>
        <taxon>Acanthomorphata</taxon>
        <taxon>Eupercaria</taxon>
        <taxon>Tetraodontiformes</taxon>
        <taxon>Tetradontoidea</taxon>
        <taxon>Tetraodontidae</taxon>
        <taxon>Takifugu</taxon>
    </lineage>
</organism>
<dbReference type="Ensembl" id="ENSTRUT00000085191.1">
    <property type="protein sequence ID" value="ENSTRUP00000086673.1"/>
    <property type="gene ID" value="ENSTRUG00000027682.1"/>
</dbReference>
<proteinExistence type="inferred from homology"/>
<evidence type="ECO:0000313" key="8">
    <source>
        <dbReference type="Ensembl" id="ENSTRUP00000086673.1"/>
    </source>
</evidence>
<dbReference type="InParanoid" id="A0A674PM21"/>
<protein>
    <recommendedName>
        <fullName evidence="2">tRNA-dihydrouridine(47) synthase [NAD(P)(+)]</fullName>
        <ecNumber evidence="2">1.3.1.89</ecNumber>
    </recommendedName>
</protein>
<dbReference type="Pfam" id="PF01207">
    <property type="entry name" value="Dus"/>
    <property type="match status" value="1"/>
</dbReference>
<dbReference type="Gene3D" id="3.20.20.70">
    <property type="entry name" value="Aldolase class I"/>
    <property type="match status" value="1"/>
</dbReference>
<accession>A0A674PM21</accession>
<reference evidence="8" key="2">
    <citation type="submission" date="2025-08" db="UniProtKB">
        <authorList>
            <consortium name="Ensembl"/>
        </authorList>
    </citation>
    <scope>IDENTIFICATION</scope>
</reference>
<dbReference type="GeneTree" id="ENSGT00550000075134"/>
<evidence type="ECO:0000256" key="4">
    <source>
        <dbReference type="ARBA" id="ARBA00048342"/>
    </source>
</evidence>
<dbReference type="InterPro" id="IPR013785">
    <property type="entry name" value="Aldolase_TIM"/>
</dbReference>
<evidence type="ECO:0000256" key="3">
    <source>
        <dbReference type="ARBA" id="ARBA00048266"/>
    </source>
</evidence>
<sequence>IRTGVHEKSNIAHKLIPEMKKWGISMIAVSHTSCPLIWNVKKSKVSQSDQVDFDLTLQSMRCDVFLQLHGRSREQRYTKLADWDYISTVPSNGDILSYEDAVKAKETGVSGIMIAGALIKPWIFTEIKERRHWDISSNERLDILRDFTNFGLEHWGSDTRGVEKTRSFMLEWLSFMCRYIPVGLLERTTWRLGKEKVASKHQLLTSNPVLFISNLCSEMLLGPVPKNFNFLPKHKANAYK</sequence>
<evidence type="ECO:0000256" key="6">
    <source>
        <dbReference type="ARBA" id="ARBA00049513"/>
    </source>
</evidence>
<evidence type="ECO:0000256" key="1">
    <source>
        <dbReference type="ARBA" id="ARBA00005451"/>
    </source>
</evidence>
<comment type="catalytic activity">
    <reaction evidence="5">
        <text>a 5,6-dihydrouridine in mRNA + NADP(+) = a uridine in mRNA + NADPH + H(+)</text>
        <dbReference type="Rhea" id="RHEA:69855"/>
        <dbReference type="Rhea" id="RHEA-COMP:14658"/>
        <dbReference type="Rhea" id="RHEA-COMP:17789"/>
        <dbReference type="ChEBI" id="CHEBI:15378"/>
        <dbReference type="ChEBI" id="CHEBI:57783"/>
        <dbReference type="ChEBI" id="CHEBI:58349"/>
        <dbReference type="ChEBI" id="CHEBI:65315"/>
        <dbReference type="ChEBI" id="CHEBI:74443"/>
    </reaction>
    <physiologicalReaction direction="right-to-left" evidence="5">
        <dbReference type="Rhea" id="RHEA:69857"/>
    </physiologicalReaction>
</comment>
<comment type="catalytic activity">
    <reaction evidence="6">
        <text>5,6-dihydrouridine(47) in tRNA + NADP(+) = uridine(47) in tRNA + NADPH + H(+)</text>
        <dbReference type="Rhea" id="RHEA:53360"/>
        <dbReference type="Rhea" id="RHEA-COMP:13539"/>
        <dbReference type="Rhea" id="RHEA-COMP:13540"/>
        <dbReference type="ChEBI" id="CHEBI:15378"/>
        <dbReference type="ChEBI" id="CHEBI:57783"/>
        <dbReference type="ChEBI" id="CHEBI:58349"/>
        <dbReference type="ChEBI" id="CHEBI:65315"/>
        <dbReference type="ChEBI" id="CHEBI:74443"/>
        <dbReference type="EC" id="1.3.1.89"/>
    </reaction>
    <physiologicalReaction direction="right-to-left" evidence="6">
        <dbReference type="Rhea" id="RHEA:53362"/>
    </physiologicalReaction>
</comment>
<reference evidence="8 9" key="1">
    <citation type="journal article" date="2011" name="Genome Biol. Evol.">
        <title>Integration of the genetic map and genome assembly of fugu facilitates insights into distinct features of genome evolution in teleosts and mammals.</title>
        <authorList>
            <person name="Kai W."/>
            <person name="Kikuchi K."/>
            <person name="Tohari S."/>
            <person name="Chew A.K."/>
            <person name="Tay A."/>
            <person name="Fujiwara A."/>
            <person name="Hosoya S."/>
            <person name="Suetake H."/>
            <person name="Naruse K."/>
            <person name="Brenner S."/>
            <person name="Suzuki Y."/>
            <person name="Venkatesh B."/>
        </authorList>
    </citation>
    <scope>NUCLEOTIDE SEQUENCE [LARGE SCALE GENOMIC DNA]</scope>
</reference>
<comment type="catalytic activity">
    <reaction evidence="3">
        <text>5,6-dihydrouridine(47) in tRNA + NAD(+) = uridine(47) in tRNA + NADH + H(+)</text>
        <dbReference type="Rhea" id="RHEA:53364"/>
        <dbReference type="Rhea" id="RHEA-COMP:13539"/>
        <dbReference type="Rhea" id="RHEA-COMP:13540"/>
        <dbReference type="ChEBI" id="CHEBI:15378"/>
        <dbReference type="ChEBI" id="CHEBI:57540"/>
        <dbReference type="ChEBI" id="CHEBI:57945"/>
        <dbReference type="ChEBI" id="CHEBI:65315"/>
        <dbReference type="ChEBI" id="CHEBI:74443"/>
        <dbReference type="EC" id="1.3.1.89"/>
    </reaction>
    <physiologicalReaction direction="right-to-left" evidence="3">
        <dbReference type="Rhea" id="RHEA:53366"/>
    </physiologicalReaction>
</comment>
<evidence type="ECO:0000259" key="7">
    <source>
        <dbReference type="Pfam" id="PF01207"/>
    </source>
</evidence>